<name>G0EDA3_PYRF1</name>
<dbReference type="AlphaFoldDB" id="G0EDA3"/>
<dbReference type="STRING" id="694429.Pyrfu_1928"/>
<organism evidence="1 2">
    <name type="scientific">Pyrolobus fumarii (strain DSM 11204 / 1A)</name>
    <dbReference type="NCBI Taxonomy" id="694429"/>
    <lineage>
        <taxon>Archaea</taxon>
        <taxon>Thermoproteota</taxon>
        <taxon>Thermoprotei</taxon>
        <taxon>Desulfurococcales</taxon>
        <taxon>Pyrodictiaceae</taxon>
        <taxon>Pyrolobus</taxon>
    </lineage>
</organism>
<keyword evidence="2" id="KW-1185">Reference proteome</keyword>
<dbReference type="InParanoid" id="G0EDA3"/>
<evidence type="ECO:0000313" key="1">
    <source>
        <dbReference type="EMBL" id="AEM39781.1"/>
    </source>
</evidence>
<dbReference type="Proteomes" id="UP000001037">
    <property type="component" value="Chromosome"/>
</dbReference>
<proteinExistence type="predicted"/>
<accession>G0EDA3</accession>
<reference evidence="1 2" key="1">
    <citation type="journal article" date="2011" name="Stand. Genomic Sci.">
        <title>Complete genome sequence of the hyperthermophilic chemolithoautotroph Pyrolobus fumarii type strain (1A).</title>
        <authorList>
            <person name="Anderson I."/>
            <person name="Goker M."/>
            <person name="Nolan M."/>
            <person name="Lucas S."/>
            <person name="Hammon N."/>
            <person name="Deshpande S."/>
            <person name="Cheng J.F."/>
            <person name="Tapia R."/>
            <person name="Han C."/>
            <person name="Goodwin L."/>
            <person name="Pitluck S."/>
            <person name="Huntemann M."/>
            <person name="Liolios K."/>
            <person name="Ivanova N."/>
            <person name="Pagani I."/>
            <person name="Mavromatis K."/>
            <person name="Ovchinikova G."/>
            <person name="Pati A."/>
            <person name="Chen A."/>
            <person name="Palaniappan K."/>
            <person name="Land M."/>
            <person name="Hauser L."/>
            <person name="Brambilla E.M."/>
            <person name="Huber H."/>
            <person name="Yasawong M."/>
            <person name="Rohde M."/>
            <person name="Spring S."/>
            <person name="Abt B."/>
            <person name="Sikorski J."/>
            <person name="Wirth R."/>
            <person name="Detter J.C."/>
            <person name="Woyke T."/>
            <person name="Bristow J."/>
            <person name="Eisen J.A."/>
            <person name="Markowitz V."/>
            <person name="Hugenholtz P."/>
            <person name="Kyrpides N.C."/>
            <person name="Klenk H.P."/>
            <person name="Lapidus A."/>
        </authorList>
    </citation>
    <scope>NUCLEOTIDE SEQUENCE [LARGE SCALE GENOMIC DNA]</scope>
    <source>
        <strain evidence="2">DSM 11204 / 1A</strain>
    </source>
</reference>
<gene>
    <name evidence="1" type="ordered locus">Pyrfu_1928</name>
</gene>
<dbReference type="Pfam" id="PF04254">
    <property type="entry name" value="DUF432"/>
    <property type="match status" value="1"/>
</dbReference>
<protein>
    <recommendedName>
        <fullName evidence="3">DUF432 domain-containing protein</fullName>
    </recommendedName>
</protein>
<sequence>MVQEGFGDLRAGVERRVGGCNLRMYRDGGFNVYERECGGDIRRVRVAGDKLEVVPAPPVMAEPRVSNIIMLRLPEPLVVSPGSEASIETSIPVDIVVVMGSLVVDAIPTYRVKYALYGNVDKGVITRFVKLGECRAPCASMRIVVRNSGGKPVRIERIVFPAYMLSLCYNGSLVYANSIFVNAVDDVGSVQPGRLEAQECRLAPQLLRAPIFERQRQKFLMLYGF</sequence>
<evidence type="ECO:0000313" key="2">
    <source>
        <dbReference type="Proteomes" id="UP000001037"/>
    </source>
</evidence>
<dbReference type="HOGENOM" id="CLU_1227696_0_0_2"/>
<dbReference type="EMBL" id="CP002838">
    <property type="protein sequence ID" value="AEM39781.1"/>
    <property type="molecule type" value="Genomic_DNA"/>
</dbReference>
<dbReference type="InterPro" id="IPR007366">
    <property type="entry name" value="DUF432"/>
</dbReference>
<evidence type="ECO:0008006" key="3">
    <source>
        <dbReference type="Google" id="ProtNLM"/>
    </source>
</evidence>
<dbReference type="eggNOG" id="arCOG01766">
    <property type="taxonomic scope" value="Archaea"/>
</dbReference>
<dbReference type="KEGG" id="pfm:Pyrfu_1928"/>